<evidence type="ECO:0000313" key="2">
    <source>
        <dbReference type="Proteomes" id="UP000001699"/>
    </source>
</evidence>
<dbReference type="EMBL" id="DS499594">
    <property type="protein sequence ID" value="EDP55565.1"/>
    <property type="molecule type" value="Genomic_DNA"/>
</dbReference>
<gene>
    <name evidence="1" type="ORF">AFUB_002600</name>
</gene>
<name>B0XRI6_ASPFC</name>
<dbReference type="AlphaFoldDB" id="B0XRI6"/>
<sequence>MHANVTSGIRPYNLNMSILYALQKMKVADLKVKPGSSGANLICNCSPPGCSDSFLRGDERYEKHATSRLLPGSEELCVDGKLVLVCQEDAGDEFPTNVKIVSA</sequence>
<protein>
    <submittedName>
        <fullName evidence="1">Uncharacterized protein</fullName>
    </submittedName>
</protein>
<proteinExistence type="predicted"/>
<evidence type="ECO:0000313" key="1">
    <source>
        <dbReference type="EMBL" id="EDP55565.1"/>
    </source>
</evidence>
<dbReference type="HOGENOM" id="CLU_2263146_0_0_1"/>
<reference evidence="1 2" key="1">
    <citation type="journal article" date="2008" name="PLoS Genet.">
        <title>Genomic islands in the pathogenic filamentous fungus Aspergillus fumigatus.</title>
        <authorList>
            <person name="Fedorova N.D."/>
            <person name="Khaldi N."/>
            <person name="Joardar V.S."/>
            <person name="Maiti R."/>
            <person name="Amedeo P."/>
            <person name="Anderson M.J."/>
            <person name="Crabtree J."/>
            <person name="Silva J.C."/>
            <person name="Badger J.H."/>
            <person name="Albarraq A."/>
            <person name="Angiuoli S."/>
            <person name="Bussey H."/>
            <person name="Bowyer P."/>
            <person name="Cotty P.J."/>
            <person name="Dyer P.S."/>
            <person name="Egan A."/>
            <person name="Galens K."/>
            <person name="Fraser-Liggett C.M."/>
            <person name="Haas B.J."/>
            <person name="Inman J.M."/>
            <person name="Kent R."/>
            <person name="Lemieux S."/>
            <person name="Malavazi I."/>
            <person name="Orvis J."/>
            <person name="Roemer T."/>
            <person name="Ronning C.M."/>
            <person name="Sundaram J.P."/>
            <person name="Sutton G."/>
            <person name="Turner G."/>
            <person name="Venter J.C."/>
            <person name="White O.R."/>
            <person name="Whitty B.R."/>
            <person name="Youngman P."/>
            <person name="Wolfe K.H."/>
            <person name="Goldman G.H."/>
            <person name="Wortman J.R."/>
            <person name="Jiang B."/>
            <person name="Denning D.W."/>
            <person name="Nierman W.C."/>
        </authorList>
    </citation>
    <scope>NUCLEOTIDE SEQUENCE [LARGE SCALE GENOMIC DNA]</scope>
    <source>
        <strain evidence="2">CBS 144.89 / FGSC A1163 / CEA10</strain>
    </source>
</reference>
<dbReference type="VEuPathDB" id="FungiDB:AFUB_002600"/>
<organism evidence="1 2">
    <name type="scientific">Aspergillus fumigatus (strain CBS 144.89 / FGSC A1163 / CEA10)</name>
    <name type="common">Neosartorya fumigata</name>
    <dbReference type="NCBI Taxonomy" id="451804"/>
    <lineage>
        <taxon>Eukaryota</taxon>
        <taxon>Fungi</taxon>
        <taxon>Dikarya</taxon>
        <taxon>Ascomycota</taxon>
        <taxon>Pezizomycotina</taxon>
        <taxon>Eurotiomycetes</taxon>
        <taxon>Eurotiomycetidae</taxon>
        <taxon>Eurotiales</taxon>
        <taxon>Aspergillaceae</taxon>
        <taxon>Aspergillus</taxon>
        <taxon>Aspergillus subgen. Fumigati</taxon>
    </lineage>
</organism>
<dbReference type="Proteomes" id="UP000001699">
    <property type="component" value="Unassembled WGS sequence"/>
</dbReference>
<keyword evidence="2" id="KW-1185">Reference proteome</keyword>
<accession>B0XRI6</accession>